<gene>
    <name evidence="2" type="primary">LOC136995157</name>
</gene>
<dbReference type="RefSeq" id="XP_067171055.1">
    <property type="nucleotide sequence ID" value="XM_067314954.1"/>
</dbReference>
<evidence type="ECO:0000313" key="2">
    <source>
        <dbReference type="RefSeq" id="XP_067171055.1"/>
    </source>
</evidence>
<keyword evidence="1" id="KW-1185">Reference proteome</keyword>
<dbReference type="Proteomes" id="UP001652627">
    <property type="component" value="Chromosome 39"/>
</dbReference>
<evidence type="ECO:0000313" key="1">
    <source>
        <dbReference type="Proteomes" id="UP001652627"/>
    </source>
</evidence>
<accession>A0ABM4G1I1</accession>
<organism evidence="1 2">
    <name type="scientific">Apteryx mantelli</name>
    <name type="common">North Island brown kiwi</name>
    <dbReference type="NCBI Taxonomy" id="2696672"/>
    <lineage>
        <taxon>Eukaryota</taxon>
        <taxon>Metazoa</taxon>
        <taxon>Chordata</taxon>
        <taxon>Craniata</taxon>
        <taxon>Vertebrata</taxon>
        <taxon>Euteleostomi</taxon>
        <taxon>Archelosauria</taxon>
        <taxon>Archosauria</taxon>
        <taxon>Dinosauria</taxon>
        <taxon>Saurischia</taxon>
        <taxon>Theropoda</taxon>
        <taxon>Coelurosauria</taxon>
        <taxon>Aves</taxon>
        <taxon>Palaeognathae</taxon>
        <taxon>Apterygiformes</taxon>
        <taxon>Apterygidae</taxon>
        <taxon>Apteryx</taxon>
    </lineage>
</organism>
<name>A0ABM4G1I1_9AVES</name>
<reference evidence="2" key="1">
    <citation type="submission" date="2025-08" db="UniProtKB">
        <authorList>
            <consortium name="RefSeq"/>
        </authorList>
    </citation>
    <scope>IDENTIFICATION</scope>
    <source>
        <tissue evidence="2">Blood</tissue>
    </source>
</reference>
<sequence>MAASLEELREQAGLFGSRWDPELPRTPGSRRGEEVARVTVALSKTSPRDLVGQVRVTAAVRGLRCDLGGLGPDRVLRKLLRVLAALTRAVGQSLLSLSAALRHLLEGPPAPRVACGH</sequence>
<protein>
    <submittedName>
        <fullName evidence="2">Lipid transferase CIDEB-like</fullName>
    </submittedName>
</protein>
<dbReference type="GeneID" id="136995157"/>
<proteinExistence type="predicted"/>